<evidence type="ECO:0000259" key="1">
    <source>
        <dbReference type="Pfam" id="PF13577"/>
    </source>
</evidence>
<dbReference type="EMBL" id="RJVO01000001">
    <property type="protein sequence ID" value="ROH93612.1"/>
    <property type="molecule type" value="Genomic_DNA"/>
</dbReference>
<dbReference type="AlphaFoldDB" id="A0A3N0VLI2"/>
<feature type="domain" description="SnoaL-like" evidence="1">
    <location>
        <begin position="4"/>
        <end position="130"/>
    </location>
</feature>
<sequence>MKQQLMDRFEIQDLLVRYCHALDRRDWPVFEQLFSEDANLDYTAFGGPRADAKAMAAYLAAATAGLRGTQHTVSTTLIEFDGDDQARARSAAQVMMISGPEAGPDQVLFVGLWYQDRLRRTAQGWRLCERVQERSWMHNLPAVSA</sequence>
<organism evidence="2 3">
    <name type="scientific">Stagnimonas aquatica</name>
    <dbReference type="NCBI Taxonomy" id="2689987"/>
    <lineage>
        <taxon>Bacteria</taxon>
        <taxon>Pseudomonadati</taxon>
        <taxon>Pseudomonadota</taxon>
        <taxon>Gammaproteobacteria</taxon>
        <taxon>Nevskiales</taxon>
        <taxon>Nevskiaceae</taxon>
        <taxon>Stagnimonas</taxon>
    </lineage>
</organism>
<proteinExistence type="predicted"/>
<evidence type="ECO:0000313" key="3">
    <source>
        <dbReference type="Proteomes" id="UP000282106"/>
    </source>
</evidence>
<dbReference type="Gene3D" id="3.10.450.50">
    <property type="match status" value="1"/>
</dbReference>
<name>A0A3N0VLI2_9GAMM</name>
<reference evidence="2 3" key="1">
    <citation type="submission" date="2018-10" db="EMBL/GenBank/DDBJ databases">
        <authorList>
            <person name="Chen W.-M."/>
        </authorList>
    </citation>
    <scope>NUCLEOTIDE SEQUENCE [LARGE SCALE GENOMIC DNA]</scope>
    <source>
        <strain evidence="2 3">THS-13</strain>
    </source>
</reference>
<dbReference type="Pfam" id="PF13577">
    <property type="entry name" value="SnoaL_4"/>
    <property type="match status" value="1"/>
</dbReference>
<dbReference type="SUPFAM" id="SSF54427">
    <property type="entry name" value="NTF2-like"/>
    <property type="match status" value="1"/>
</dbReference>
<keyword evidence="3" id="KW-1185">Reference proteome</keyword>
<dbReference type="Proteomes" id="UP000282106">
    <property type="component" value="Unassembled WGS sequence"/>
</dbReference>
<dbReference type="RefSeq" id="WP_123210467.1">
    <property type="nucleotide sequence ID" value="NZ_RJVO01000001.1"/>
</dbReference>
<accession>A0A3N0VLI2</accession>
<gene>
    <name evidence="2" type="ORF">ED208_03565</name>
</gene>
<comment type="caution">
    <text evidence="2">The sequence shown here is derived from an EMBL/GenBank/DDBJ whole genome shotgun (WGS) entry which is preliminary data.</text>
</comment>
<protein>
    <submittedName>
        <fullName evidence="2">Nuclear transport factor 2 family protein</fullName>
    </submittedName>
</protein>
<dbReference type="InParanoid" id="A0A3N0VLI2"/>
<dbReference type="InterPro" id="IPR032710">
    <property type="entry name" value="NTF2-like_dom_sf"/>
</dbReference>
<evidence type="ECO:0000313" key="2">
    <source>
        <dbReference type="EMBL" id="ROH93612.1"/>
    </source>
</evidence>
<dbReference type="InterPro" id="IPR037401">
    <property type="entry name" value="SnoaL-like"/>
</dbReference>